<dbReference type="AlphaFoldDB" id="A0A3L8T0K9"/>
<feature type="compositionally biased region" description="Polar residues" evidence="1">
    <location>
        <begin position="39"/>
        <end position="49"/>
    </location>
</feature>
<protein>
    <submittedName>
        <fullName evidence="2">Uncharacterized protein</fullName>
    </submittedName>
</protein>
<feature type="region of interest" description="Disordered" evidence="1">
    <location>
        <begin position="77"/>
        <end position="96"/>
    </location>
</feature>
<accession>A0A3L8T0K9</accession>
<name>A0A3L8T0K9_CHLGU</name>
<dbReference type="EMBL" id="QUSF01000001">
    <property type="protein sequence ID" value="RLW13227.1"/>
    <property type="molecule type" value="Genomic_DNA"/>
</dbReference>
<proteinExistence type="predicted"/>
<sequence>RWCRRPSGCLRRDCTWHVVPGSVWRGAVRSQAGPEISDAFSSRTGPSPRSHTRRAPRPAGFDPRRPPYAACPRACGVGGAAGARPAAEGACGTEEI</sequence>
<feature type="non-terminal residue" evidence="2">
    <location>
        <position position="1"/>
    </location>
</feature>
<evidence type="ECO:0000313" key="3">
    <source>
        <dbReference type="Proteomes" id="UP000276834"/>
    </source>
</evidence>
<dbReference type="Proteomes" id="UP000276834">
    <property type="component" value="Unassembled WGS sequence"/>
</dbReference>
<organism evidence="2 3">
    <name type="scientific">Chloebia gouldiae</name>
    <name type="common">Gouldian finch</name>
    <name type="synonym">Erythrura gouldiae</name>
    <dbReference type="NCBI Taxonomy" id="44316"/>
    <lineage>
        <taxon>Eukaryota</taxon>
        <taxon>Metazoa</taxon>
        <taxon>Chordata</taxon>
        <taxon>Craniata</taxon>
        <taxon>Vertebrata</taxon>
        <taxon>Euteleostomi</taxon>
        <taxon>Archelosauria</taxon>
        <taxon>Archosauria</taxon>
        <taxon>Dinosauria</taxon>
        <taxon>Saurischia</taxon>
        <taxon>Theropoda</taxon>
        <taxon>Coelurosauria</taxon>
        <taxon>Aves</taxon>
        <taxon>Neognathae</taxon>
        <taxon>Neoaves</taxon>
        <taxon>Telluraves</taxon>
        <taxon>Australaves</taxon>
        <taxon>Passeriformes</taxon>
        <taxon>Passeroidea</taxon>
        <taxon>Passeridae</taxon>
        <taxon>Chloebia</taxon>
    </lineage>
</organism>
<evidence type="ECO:0000313" key="2">
    <source>
        <dbReference type="EMBL" id="RLW13227.1"/>
    </source>
</evidence>
<feature type="region of interest" description="Disordered" evidence="1">
    <location>
        <begin position="27"/>
        <end position="67"/>
    </location>
</feature>
<evidence type="ECO:0000256" key="1">
    <source>
        <dbReference type="SAM" id="MobiDB-lite"/>
    </source>
</evidence>
<gene>
    <name evidence="2" type="ORF">DV515_00000434</name>
</gene>
<keyword evidence="3" id="KW-1185">Reference proteome</keyword>
<feature type="compositionally biased region" description="Low complexity" evidence="1">
    <location>
        <begin position="82"/>
        <end position="96"/>
    </location>
</feature>
<reference evidence="2 3" key="1">
    <citation type="journal article" date="2018" name="Proc. R. Soc. B">
        <title>A non-coding region near Follistatin controls head colour polymorphism in the Gouldian finch.</title>
        <authorList>
            <person name="Toomey M.B."/>
            <person name="Marques C.I."/>
            <person name="Andrade P."/>
            <person name="Araujo P.M."/>
            <person name="Sabatino S."/>
            <person name="Gazda M.A."/>
            <person name="Afonso S."/>
            <person name="Lopes R.J."/>
            <person name="Corbo J.C."/>
            <person name="Carneiro M."/>
        </authorList>
    </citation>
    <scope>NUCLEOTIDE SEQUENCE [LARGE SCALE GENOMIC DNA]</scope>
    <source>
        <strain evidence="2">Red01</strain>
        <tissue evidence="2">Muscle</tissue>
    </source>
</reference>
<comment type="caution">
    <text evidence="2">The sequence shown here is derived from an EMBL/GenBank/DDBJ whole genome shotgun (WGS) entry which is preliminary data.</text>
</comment>